<dbReference type="InterPro" id="IPR001138">
    <property type="entry name" value="Zn2Cys6_DnaBD"/>
</dbReference>
<dbReference type="EMBL" id="WHVB01000005">
    <property type="protein sequence ID" value="KAF8482497.1"/>
    <property type="molecule type" value="Genomic_DNA"/>
</dbReference>
<evidence type="ECO:0000259" key="7">
    <source>
        <dbReference type="PROSITE" id="PS50048"/>
    </source>
</evidence>
<evidence type="ECO:0000313" key="8">
    <source>
        <dbReference type="EMBL" id="KAF8482497.1"/>
    </source>
</evidence>
<dbReference type="Gene3D" id="4.10.240.10">
    <property type="entry name" value="Zn(2)-C6 fungal-type DNA-binding domain"/>
    <property type="match status" value="1"/>
</dbReference>
<feature type="compositionally biased region" description="Low complexity" evidence="6">
    <location>
        <begin position="75"/>
        <end position="96"/>
    </location>
</feature>
<protein>
    <recommendedName>
        <fullName evidence="7">Zn(2)-C6 fungal-type domain-containing protein</fullName>
    </recommendedName>
</protein>
<dbReference type="SMART" id="SM00066">
    <property type="entry name" value="GAL4"/>
    <property type="match status" value="1"/>
</dbReference>
<dbReference type="Proteomes" id="UP000759537">
    <property type="component" value="Unassembled WGS sequence"/>
</dbReference>
<dbReference type="InterPro" id="IPR007219">
    <property type="entry name" value="XnlR_reg_dom"/>
</dbReference>
<feature type="region of interest" description="Disordered" evidence="6">
    <location>
        <begin position="73"/>
        <end position="150"/>
    </location>
</feature>
<dbReference type="CDD" id="cd12148">
    <property type="entry name" value="fungal_TF_MHR"/>
    <property type="match status" value="1"/>
</dbReference>
<dbReference type="GO" id="GO:0008270">
    <property type="term" value="F:zinc ion binding"/>
    <property type="evidence" value="ECO:0007669"/>
    <property type="project" value="InterPro"/>
</dbReference>
<comment type="subcellular location">
    <subcellularLocation>
        <location evidence="1">Nucleus</location>
    </subcellularLocation>
</comment>
<dbReference type="AlphaFoldDB" id="A0A9P5TAM5"/>
<sequence length="376" mass="41176">MDGLRFVLEAPQLSQTHKKRPRLVTSCDNCRLKKIKCVQVKAQPRCEACEAGNTPCQFRDRERYFAERSRIVTGASAGSSPAHSRRSSSSQSTELSTIPPPTRGDSVDASGWYSGAQTSSDHGHPSRYASSSPSYSLSSSPQSNPDQWFSSPLVEPARLHYERQPSYTSPVPQLGNGTSRGDYSHYAIQDAPGAQRDRATAGQAPPLFDSRHGTMPHSTMLVHLVQVFFECFSRNFPFLQYEDVTRRMFNGTLSPLLANSIASLAARYSQSSDVLVRGASTVSNAYGDVAKRLLHDSSHVAYIEILHAVIVLAWSEYKAGRMAGPTEYSQMATKLAMSLGLGNDVVGQASSERERTLLHSTWSSVVQLQQIAASRA</sequence>
<name>A0A9P5TAM5_9AGAM</name>
<proteinExistence type="predicted"/>
<dbReference type="SUPFAM" id="SSF57701">
    <property type="entry name" value="Zn2/Cys6 DNA-binding domain"/>
    <property type="match status" value="1"/>
</dbReference>
<feature type="compositionally biased region" description="Low complexity" evidence="6">
    <location>
        <begin position="126"/>
        <end position="145"/>
    </location>
</feature>
<gene>
    <name evidence="8" type="ORF">DFH94DRAFT_690699</name>
</gene>
<reference evidence="8" key="1">
    <citation type="submission" date="2019-10" db="EMBL/GenBank/DDBJ databases">
        <authorList>
            <consortium name="DOE Joint Genome Institute"/>
            <person name="Kuo A."/>
            <person name="Miyauchi S."/>
            <person name="Kiss E."/>
            <person name="Drula E."/>
            <person name="Kohler A."/>
            <person name="Sanchez-Garcia M."/>
            <person name="Andreopoulos B."/>
            <person name="Barry K.W."/>
            <person name="Bonito G."/>
            <person name="Buee M."/>
            <person name="Carver A."/>
            <person name="Chen C."/>
            <person name="Cichocki N."/>
            <person name="Clum A."/>
            <person name="Culley D."/>
            <person name="Crous P.W."/>
            <person name="Fauchery L."/>
            <person name="Girlanda M."/>
            <person name="Hayes R."/>
            <person name="Keri Z."/>
            <person name="LaButti K."/>
            <person name="Lipzen A."/>
            <person name="Lombard V."/>
            <person name="Magnuson J."/>
            <person name="Maillard F."/>
            <person name="Morin E."/>
            <person name="Murat C."/>
            <person name="Nolan M."/>
            <person name="Ohm R."/>
            <person name="Pangilinan J."/>
            <person name="Pereira M."/>
            <person name="Perotto S."/>
            <person name="Peter M."/>
            <person name="Riley R."/>
            <person name="Sitrit Y."/>
            <person name="Stielow B."/>
            <person name="Szollosi G."/>
            <person name="Zifcakova L."/>
            <person name="Stursova M."/>
            <person name="Spatafora J.W."/>
            <person name="Tedersoo L."/>
            <person name="Vaario L.-M."/>
            <person name="Yamada A."/>
            <person name="Yan M."/>
            <person name="Wang P."/>
            <person name="Xu J."/>
            <person name="Bruns T."/>
            <person name="Baldrian P."/>
            <person name="Vilgalys R."/>
            <person name="Henrissat B."/>
            <person name="Grigoriev I.V."/>
            <person name="Hibbett D."/>
            <person name="Nagy L.G."/>
            <person name="Martin F.M."/>
        </authorList>
    </citation>
    <scope>NUCLEOTIDE SEQUENCE</scope>
    <source>
        <strain evidence="8">Prilba</strain>
    </source>
</reference>
<comment type="caution">
    <text evidence="8">The sequence shown here is derived from an EMBL/GenBank/DDBJ whole genome shotgun (WGS) entry which is preliminary data.</text>
</comment>
<dbReference type="InterPro" id="IPR036864">
    <property type="entry name" value="Zn2-C6_fun-type_DNA-bd_sf"/>
</dbReference>
<dbReference type="GO" id="GO:0005634">
    <property type="term" value="C:nucleus"/>
    <property type="evidence" value="ECO:0007669"/>
    <property type="project" value="UniProtKB-SubCell"/>
</dbReference>
<evidence type="ECO:0000256" key="2">
    <source>
        <dbReference type="ARBA" id="ARBA00022723"/>
    </source>
</evidence>
<evidence type="ECO:0000256" key="4">
    <source>
        <dbReference type="ARBA" id="ARBA00023163"/>
    </source>
</evidence>
<dbReference type="PROSITE" id="PS00463">
    <property type="entry name" value="ZN2_CY6_FUNGAL_1"/>
    <property type="match status" value="1"/>
</dbReference>
<evidence type="ECO:0000313" key="9">
    <source>
        <dbReference type="Proteomes" id="UP000759537"/>
    </source>
</evidence>
<keyword evidence="9" id="KW-1185">Reference proteome</keyword>
<dbReference type="GO" id="GO:0003677">
    <property type="term" value="F:DNA binding"/>
    <property type="evidence" value="ECO:0007669"/>
    <property type="project" value="InterPro"/>
</dbReference>
<dbReference type="CDD" id="cd00067">
    <property type="entry name" value="GAL4"/>
    <property type="match status" value="1"/>
</dbReference>
<dbReference type="OrthoDB" id="2428527at2759"/>
<dbReference type="PANTHER" id="PTHR47338:SF5">
    <property type="entry name" value="ZN(II)2CYS6 TRANSCRIPTION FACTOR (EUROFUNG)"/>
    <property type="match status" value="1"/>
</dbReference>
<evidence type="ECO:0000256" key="1">
    <source>
        <dbReference type="ARBA" id="ARBA00004123"/>
    </source>
</evidence>
<organism evidence="8 9">
    <name type="scientific">Russula ochroleuca</name>
    <dbReference type="NCBI Taxonomy" id="152965"/>
    <lineage>
        <taxon>Eukaryota</taxon>
        <taxon>Fungi</taxon>
        <taxon>Dikarya</taxon>
        <taxon>Basidiomycota</taxon>
        <taxon>Agaricomycotina</taxon>
        <taxon>Agaricomycetes</taxon>
        <taxon>Russulales</taxon>
        <taxon>Russulaceae</taxon>
        <taxon>Russula</taxon>
    </lineage>
</organism>
<keyword evidence="5" id="KW-0539">Nucleus</keyword>
<keyword evidence="4" id="KW-0804">Transcription</keyword>
<dbReference type="PANTHER" id="PTHR47338">
    <property type="entry name" value="ZN(II)2CYS6 TRANSCRIPTION FACTOR (EUROFUNG)-RELATED"/>
    <property type="match status" value="1"/>
</dbReference>
<dbReference type="GO" id="GO:0000981">
    <property type="term" value="F:DNA-binding transcription factor activity, RNA polymerase II-specific"/>
    <property type="evidence" value="ECO:0007669"/>
    <property type="project" value="InterPro"/>
</dbReference>
<feature type="domain" description="Zn(2)-C6 fungal-type" evidence="7">
    <location>
        <begin position="26"/>
        <end position="58"/>
    </location>
</feature>
<reference evidence="8" key="2">
    <citation type="journal article" date="2020" name="Nat. Commun.">
        <title>Large-scale genome sequencing of mycorrhizal fungi provides insights into the early evolution of symbiotic traits.</title>
        <authorList>
            <person name="Miyauchi S."/>
            <person name="Kiss E."/>
            <person name="Kuo A."/>
            <person name="Drula E."/>
            <person name="Kohler A."/>
            <person name="Sanchez-Garcia M."/>
            <person name="Morin E."/>
            <person name="Andreopoulos B."/>
            <person name="Barry K.W."/>
            <person name="Bonito G."/>
            <person name="Buee M."/>
            <person name="Carver A."/>
            <person name="Chen C."/>
            <person name="Cichocki N."/>
            <person name="Clum A."/>
            <person name="Culley D."/>
            <person name="Crous P.W."/>
            <person name="Fauchery L."/>
            <person name="Girlanda M."/>
            <person name="Hayes R.D."/>
            <person name="Keri Z."/>
            <person name="LaButti K."/>
            <person name="Lipzen A."/>
            <person name="Lombard V."/>
            <person name="Magnuson J."/>
            <person name="Maillard F."/>
            <person name="Murat C."/>
            <person name="Nolan M."/>
            <person name="Ohm R.A."/>
            <person name="Pangilinan J."/>
            <person name="Pereira M.F."/>
            <person name="Perotto S."/>
            <person name="Peter M."/>
            <person name="Pfister S."/>
            <person name="Riley R."/>
            <person name="Sitrit Y."/>
            <person name="Stielow J.B."/>
            <person name="Szollosi G."/>
            <person name="Zifcakova L."/>
            <person name="Stursova M."/>
            <person name="Spatafora J.W."/>
            <person name="Tedersoo L."/>
            <person name="Vaario L.M."/>
            <person name="Yamada A."/>
            <person name="Yan M."/>
            <person name="Wang P."/>
            <person name="Xu J."/>
            <person name="Bruns T."/>
            <person name="Baldrian P."/>
            <person name="Vilgalys R."/>
            <person name="Dunand C."/>
            <person name="Henrissat B."/>
            <person name="Grigoriev I.V."/>
            <person name="Hibbett D."/>
            <person name="Nagy L.G."/>
            <person name="Martin F.M."/>
        </authorList>
    </citation>
    <scope>NUCLEOTIDE SEQUENCE</scope>
    <source>
        <strain evidence="8">Prilba</strain>
    </source>
</reference>
<dbReference type="Pfam" id="PF04082">
    <property type="entry name" value="Fungal_trans"/>
    <property type="match status" value="1"/>
</dbReference>
<feature type="compositionally biased region" description="Polar residues" evidence="6">
    <location>
        <begin position="165"/>
        <end position="181"/>
    </location>
</feature>
<dbReference type="Pfam" id="PF00172">
    <property type="entry name" value="Zn_clus"/>
    <property type="match status" value="1"/>
</dbReference>
<keyword evidence="3" id="KW-0805">Transcription regulation</keyword>
<dbReference type="GO" id="GO:0006351">
    <property type="term" value="P:DNA-templated transcription"/>
    <property type="evidence" value="ECO:0007669"/>
    <property type="project" value="InterPro"/>
</dbReference>
<evidence type="ECO:0000256" key="6">
    <source>
        <dbReference type="SAM" id="MobiDB-lite"/>
    </source>
</evidence>
<dbReference type="InterPro" id="IPR050815">
    <property type="entry name" value="TF_fung"/>
</dbReference>
<evidence type="ECO:0000256" key="3">
    <source>
        <dbReference type="ARBA" id="ARBA00023015"/>
    </source>
</evidence>
<dbReference type="PROSITE" id="PS50048">
    <property type="entry name" value="ZN2_CY6_FUNGAL_2"/>
    <property type="match status" value="1"/>
</dbReference>
<feature type="region of interest" description="Disordered" evidence="6">
    <location>
        <begin position="163"/>
        <end position="185"/>
    </location>
</feature>
<accession>A0A9P5TAM5</accession>
<evidence type="ECO:0000256" key="5">
    <source>
        <dbReference type="ARBA" id="ARBA00023242"/>
    </source>
</evidence>
<keyword evidence="2" id="KW-0479">Metal-binding</keyword>